<keyword evidence="4" id="KW-0249">Electron transport</keyword>
<keyword evidence="6" id="KW-0676">Redox-active center</keyword>
<evidence type="ECO:0000313" key="10">
    <source>
        <dbReference type="Proteomes" id="UP000441399"/>
    </source>
</evidence>
<dbReference type="Proteomes" id="UP000441399">
    <property type="component" value="Unassembled WGS sequence"/>
</dbReference>
<evidence type="ECO:0000256" key="6">
    <source>
        <dbReference type="ARBA" id="ARBA00023284"/>
    </source>
</evidence>
<dbReference type="InterPro" id="IPR036249">
    <property type="entry name" value="Thioredoxin-like_sf"/>
</dbReference>
<dbReference type="Gene3D" id="3.40.30.10">
    <property type="entry name" value="Glutaredoxin"/>
    <property type="match status" value="1"/>
</dbReference>
<dbReference type="InterPro" id="IPR017937">
    <property type="entry name" value="Thioredoxin_CS"/>
</dbReference>
<evidence type="ECO:0000313" key="9">
    <source>
        <dbReference type="EMBL" id="CAA0124970.1"/>
    </source>
</evidence>
<dbReference type="Pfam" id="PF00085">
    <property type="entry name" value="Thioredoxin"/>
    <property type="match status" value="1"/>
</dbReference>
<evidence type="ECO:0000256" key="5">
    <source>
        <dbReference type="ARBA" id="ARBA00023157"/>
    </source>
</evidence>
<evidence type="ECO:0000259" key="8">
    <source>
        <dbReference type="PROSITE" id="PS51352"/>
    </source>
</evidence>
<keyword evidence="10" id="KW-1185">Reference proteome</keyword>
<accession>A0A5S9R087</accession>
<dbReference type="Pfam" id="PF21352">
    <property type="entry name" value="Zn_ribbon_Thio2"/>
    <property type="match status" value="1"/>
</dbReference>
<dbReference type="GO" id="GO:0005829">
    <property type="term" value="C:cytosol"/>
    <property type="evidence" value="ECO:0007669"/>
    <property type="project" value="TreeGrafter"/>
</dbReference>
<dbReference type="PANTHER" id="PTHR45663:SF40">
    <property type="entry name" value="THIOREDOXIN 2"/>
    <property type="match status" value="1"/>
</dbReference>
<dbReference type="NCBIfam" id="NF008229">
    <property type="entry name" value="PRK10996.1"/>
    <property type="match status" value="1"/>
</dbReference>
<dbReference type="PRINTS" id="PR00421">
    <property type="entry name" value="THIOREDOXIN"/>
</dbReference>
<evidence type="ECO:0000256" key="1">
    <source>
        <dbReference type="ARBA" id="ARBA00008987"/>
    </source>
</evidence>
<comment type="similarity">
    <text evidence="1">Belongs to the thioredoxin family.</text>
</comment>
<keyword evidence="9" id="KW-0560">Oxidoreductase</keyword>
<dbReference type="InterPro" id="IPR005746">
    <property type="entry name" value="Thioredoxin"/>
</dbReference>
<keyword evidence="3" id="KW-0479">Metal-binding</keyword>
<feature type="domain" description="Thioredoxin" evidence="8">
    <location>
        <begin position="14"/>
        <end position="147"/>
    </location>
</feature>
<dbReference type="InterPro" id="IPR013766">
    <property type="entry name" value="Thioredoxin_domain"/>
</dbReference>
<evidence type="ECO:0000256" key="7">
    <source>
        <dbReference type="NCBIfam" id="TIGR01068"/>
    </source>
</evidence>
<dbReference type="FunFam" id="3.40.30.10:FF:000001">
    <property type="entry name" value="Thioredoxin"/>
    <property type="match status" value="1"/>
</dbReference>
<evidence type="ECO:0000256" key="4">
    <source>
        <dbReference type="ARBA" id="ARBA00022982"/>
    </source>
</evidence>
<dbReference type="GO" id="GO:0046872">
    <property type="term" value="F:metal ion binding"/>
    <property type="evidence" value="ECO:0007669"/>
    <property type="project" value="UniProtKB-KW"/>
</dbReference>
<dbReference type="PANTHER" id="PTHR45663">
    <property type="entry name" value="GEO12009P1"/>
    <property type="match status" value="1"/>
</dbReference>
<organism evidence="9 10">
    <name type="scientific">BD1-7 clade bacterium</name>
    <dbReference type="NCBI Taxonomy" id="2029982"/>
    <lineage>
        <taxon>Bacteria</taxon>
        <taxon>Pseudomonadati</taxon>
        <taxon>Pseudomonadota</taxon>
        <taxon>Gammaproteobacteria</taxon>
        <taxon>Cellvibrionales</taxon>
        <taxon>Spongiibacteraceae</taxon>
        <taxon>BD1-7 clade</taxon>
    </lineage>
</organism>
<proteinExistence type="inferred from homology"/>
<dbReference type="NCBIfam" id="TIGR01068">
    <property type="entry name" value="thioredoxin"/>
    <property type="match status" value="1"/>
</dbReference>
<dbReference type="AlphaFoldDB" id="A0A5S9R087"/>
<name>A0A5S9R087_9GAMM</name>
<protein>
    <recommendedName>
        <fullName evidence="7">Thioredoxin</fullName>
    </recommendedName>
</protein>
<reference evidence="9 10" key="1">
    <citation type="submission" date="2019-11" db="EMBL/GenBank/DDBJ databases">
        <authorList>
            <person name="Holert J."/>
        </authorList>
    </citation>
    <scope>NUCLEOTIDE SEQUENCE [LARGE SCALE GENOMIC DNA]</scope>
    <source>
        <strain evidence="9">SB11_3</strain>
    </source>
</reference>
<dbReference type="Gene3D" id="2.30.30.380">
    <property type="entry name" value="Zn-finger domain of Sec23/24"/>
    <property type="match status" value="1"/>
</dbReference>
<dbReference type="SUPFAM" id="SSF52833">
    <property type="entry name" value="Thioredoxin-like"/>
    <property type="match status" value="1"/>
</dbReference>
<gene>
    <name evidence="9" type="primary">trxC</name>
    <name evidence="9" type="ORF">OPDIPICF_03275</name>
</gene>
<dbReference type="PROSITE" id="PS00194">
    <property type="entry name" value="THIOREDOXIN_1"/>
    <property type="match status" value="1"/>
</dbReference>
<dbReference type="CDD" id="cd02947">
    <property type="entry name" value="TRX_family"/>
    <property type="match status" value="1"/>
</dbReference>
<evidence type="ECO:0000256" key="3">
    <source>
        <dbReference type="ARBA" id="ARBA00022723"/>
    </source>
</evidence>
<evidence type="ECO:0000256" key="2">
    <source>
        <dbReference type="ARBA" id="ARBA00022448"/>
    </source>
</evidence>
<dbReference type="GO" id="GO:0015035">
    <property type="term" value="F:protein-disulfide reductase activity"/>
    <property type="evidence" value="ECO:0007669"/>
    <property type="project" value="UniProtKB-UniRule"/>
</dbReference>
<keyword evidence="2" id="KW-0813">Transport</keyword>
<dbReference type="EMBL" id="CACSIO010000061">
    <property type="protein sequence ID" value="CAA0124970.1"/>
    <property type="molecule type" value="Genomic_DNA"/>
</dbReference>
<sequence>MPDNSHRQLVCPSCLALNRVPAERLPDSPVCGKCKSELLPGKPLNVSDANFSRFIEKSDLPVIVDFWASWCGPCQQFAPAYANIAANLKTHALFLKLDTEANQQTSAKYGIRSIPTLIAFRQGKEAQRLAGALPEQQFKQWVMQVSA</sequence>
<dbReference type="InterPro" id="IPR049299">
    <property type="entry name" value="Thio2_N"/>
</dbReference>
<dbReference type="PROSITE" id="PS51352">
    <property type="entry name" value="THIOREDOXIN_2"/>
    <property type="match status" value="1"/>
</dbReference>
<keyword evidence="5" id="KW-1015">Disulfide bond</keyword>
<dbReference type="OrthoDB" id="9790390at2"/>